<dbReference type="Gene3D" id="3.60.15.10">
    <property type="entry name" value="Ribonuclease Z/Hydroxyacylglutathione hydrolase-like"/>
    <property type="match status" value="2"/>
</dbReference>
<name>A0A2H0WRZ2_9BACT</name>
<dbReference type="CDD" id="cd07713">
    <property type="entry name" value="DHPS-like_MBL-fold"/>
    <property type="match status" value="1"/>
</dbReference>
<dbReference type="Proteomes" id="UP000231282">
    <property type="component" value="Unassembled WGS sequence"/>
</dbReference>
<dbReference type="InterPro" id="IPR036866">
    <property type="entry name" value="RibonucZ/Hydroxyglut_hydro"/>
</dbReference>
<feature type="domain" description="Metallo-beta-lactamase" evidence="1">
    <location>
        <begin position="38"/>
        <end position="126"/>
    </location>
</feature>
<keyword evidence="2" id="KW-0378">Hydrolase</keyword>
<dbReference type="Pfam" id="PF00753">
    <property type="entry name" value="Lactamase_B"/>
    <property type="match status" value="1"/>
</dbReference>
<sequence>MKVTIIYDNTAYRKDLQSDWGFSALVEVDLRGPEQKLKRILFDTGADGKILLANMKKLAIDPVSIDEIFISHLHSDHSGGLDQFLKVNPQIKRIYVPAAMGLKNEVVLKKPQKIDENVFSTGELEGIEQSMGVITPMGVILIVGCSHPYMGTILDAAGKFGKITAIVGGLHGFSEFELFKNLELICPTHCTQHKAELKKLYPQKYLEGGAGRTIEILE</sequence>
<evidence type="ECO:0000313" key="3">
    <source>
        <dbReference type="Proteomes" id="UP000231282"/>
    </source>
</evidence>
<dbReference type="PANTHER" id="PTHR13754:SF13">
    <property type="entry name" value="METALLO-BETA-LACTAMASE SUPERFAMILY PROTEIN (AFU_ORTHOLOGUE AFUA_3G07630)"/>
    <property type="match status" value="1"/>
</dbReference>
<dbReference type="GO" id="GO:0016740">
    <property type="term" value="F:transferase activity"/>
    <property type="evidence" value="ECO:0007669"/>
    <property type="project" value="TreeGrafter"/>
</dbReference>
<evidence type="ECO:0000259" key="1">
    <source>
        <dbReference type="Pfam" id="PF00753"/>
    </source>
</evidence>
<accession>A0A2H0WRZ2</accession>
<dbReference type="InterPro" id="IPR001279">
    <property type="entry name" value="Metallo-B-lactamas"/>
</dbReference>
<comment type="caution">
    <text evidence="2">The sequence shown here is derived from an EMBL/GenBank/DDBJ whole genome shotgun (WGS) entry which is preliminary data.</text>
</comment>
<protein>
    <submittedName>
        <fullName evidence="2">MBL fold metallo-hydrolase</fullName>
    </submittedName>
</protein>
<dbReference type="AlphaFoldDB" id="A0A2H0WRZ2"/>
<organism evidence="2 3">
    <name type="scientific">Candidatus Shapirobacteria bacterium CG09_land_8_20_14_0_10_38_17</name>
    <dbReference type="NCBI Taxonomy" id="1974884"/>
    <lineage>
        <taxon>Bacteria</taxon>
        <taxon>Candidatus Shapironibacteriota</taxon>
    </lineage>
</organism>
<gene>
    <name evidence="2" type="ORF">COT63_00185</name>
</gene>
<dbReference type="InterPro" id="IPR052926">
    <property type="entry name" value="Metallo-beta-lactamase_dom"/>
</dbReference>
<evidence type="ECO:0000313" key="2">
    <source>
        <dbReference type="EMBL" id="PIS15391.1"/>
    </source>
</evidence>
<dbReference type="PANTHER" id="PTHR13754">
    <property type="entry name" value="METALLO-BETA-LACTAMASE SUPERFAMILY PROTEIN"/>
    <property type="match status" value="1"/>
</dbReference>
<dbReference type="SUPFAM" id="SSF56281">
    <property type="entry name" value="Metallo-hydrolase/oxidoreductase"/>
    <property type="match status" value="1"/>
</dbReference>
<proteinExistence type="predicted"/>
<reference evidence="3" key="1">
    <citation type="submission" date="2017-09" db="EMBL/GenBank/DDBJ databases">
        <title>Depth-based differentiation of microbial function through sediment-hosted aquifers and enrichment of novel symbionts in the deep terrestrial subsurface.</title>
        <authorList>
            <person name="Probst A.J."/>
            <person name="Ladd B."/>
            <person name="Jarett J.K."/>
            <person name="Geller-Mcgrath D.E."/>
            <person name="Sieber C.M.K."/>
            <person name="Emerson J.B."/>
            <person name="Anantharaman K."/>
            <person name="Thomas B.C."/>
            <person name="Malmstrom R."/>
            <person name="Stieglmeier M."/>
            <person name="Klingl A."/>
            <person name="Woyke T."/>
            <person name="Ryan C.M."/>
            <person name="Banfield J.F."/>
        </authorList>
    </citation>
    <scope>NUCLEOTIDE SEQUENCE [LARGE SCALE GENOMIC DNA]</scope>
</reference>
<dbReference type="EMBL" id="PEZH01000005">
    <property type="protein sequence ID" value="PIS15391.1"/>
    <property type="molecule type" value="Genomic_DNA"/>
</dbReference>
<dbReference type="GO" id="GO:0016787">
    <property type="term" value="F:hydrolase activity"/>
    <property type="evidence" value="ECO:0007669"/>
    <property type="project" value="UniProtKB-KW"/>
</dbReference>
<dbReference type="InterPro" id="IPR041712">
    <property type="entry name" value="DHPS-like_MBL-fold"/>
</dbReference>